<proteinExistence type="predicted"/>
<name>A0A371ASH5_9FIRM</name>
<keyword evidence="1" id="KW-0812">Transmembrane</keyword>
<evidence type="ECO:0000313" key="3">
    <source>
        <dbReference type="EMBL" id="RDU22527.1"/>
    </source>
</evidence>
<dbReference type="SMART" id="SM00267">
    <property type="entry name" value="GGDEF"/>
    <property type="match status" value="1"/>
</dbReference>
<evidence type="ECO:0000313" key="4">
    <source>
        <dbReference type="Proteomes" id="UP000255036"/>
    </source>
</evidence>
<dbReference type="GO" id="GO:0005886">
    <property type="term" value="C:plasma membrane"/>
    <property type="evidence" value="ECO:0007669"/>
    <property type="project" value="TreeGrafter"/>
</dbReference>
<accession>A0A371ASH5</accession>
<dbReference type="InterPro" id="IPR000160">
    <property type="entry name" value="GGDEF_dom"/>
</dbReference>
<dbReference type="NCBIfam" id="TIGR00254">
    <property type="entry name" value="GGDEF"/>
    <property type="match status" value="1"/>
</dbReference>
<dbReference type="Pfam" id="PF00990">
    <property type="entry name" value="GGDEF"/>
    <property type="match status" value="1"/>
</dbReference>
<dbReference type="PROSITE" id="PS50887">
    <property type="entry name" value="GGDEF"/>
    <property type="match status" value="1"/>
</dbReference>
<dbReference type="GO" id="GO:0052621">
    <property type="term" value="F:diguanylate cyclase activity"/>
    <property type="evidence" value="ECO:0007669"/>
    <property type="project" value="TreeGrafter"/>
</dbReference>
<dbReference type="RefSeq" id="WP_115482937.1">
    <property type="nucleotide sequence ID" value="NZ_QRCT01000049.1"/>
</dbReference>
<organism evidence="3 4">
    <name type="scientific">Anaerosacchariphilus polymeriproducens</name>
    <dbReference type="NCBI Taxonomy" id="1812858"/>
    <lineage>
        <taxon>Bacteria</taxon>
        <taxon>Bacillati</taxon>
        <taxon>Bacillota</taxon>
        <taxon>Clostridia</taxon>
        <taxon>Lachnospirales</taxon>
        <taxon>Lachnospiraceae</taxon>
        <taxon>Anaerosacchariphilus</taxon>
    </lineage>
</organism>
<feature type="transmembrane region" description="Helical" evidence="1">
    <location>
        <begin position="105"/>
        <end position="131"/>
    </location>
</feature>
<feature type="transmembrane region" description="Helical" evidence="1">
    <location>
        <begin position="143"/>
        <end position="166"/>
    </location>
</feature>
<dbReference type="EMBL" id="QRCT01000049">
    <property type="protein sequence ID" value="RDU22527.1"/>
    <property type="molecule type" value="Genomic_DNA"/>
</dbReference>
<keyword evidence="1" id="KW-0472">Membrane</keyword>
<feature type="domain" description="GGDEF" evidence="2">
    <location>
        <begin position="249"/>
        <end position="376"/>
    </location>
</feature>
<dbReference type="Proteomes" id="UP000255036">
    <property type="component" value="Unassembled WGS sequence"/>
</dbReference>
<dbReference type="PANTHER" id="PTHR45138">
    <property type="entry name" value="REGULATORY COMPONENTS OF SENSORY TRANSDUCTION SYSTEM"/>
    <property type="match status" value="1"/>
</dbReference>
<dbReference type="PANTHER" id="PTHR45138:SF9">
    <property type="entry name" value="DIGUANYLATE CYCLASE DGCM-RELATED"/>
    <property type="match status" value="1"/>
</dbReference>
<dbReference type="CDD" id="cd01949">
    <property type="entry name" value="GGDEF"/>
    <property type="match status" value="1"/>
</dbReference>
<dbReference type="InterPro" id="IPR043128">
    <property type="entry name" value="Rev_trsase/Diguanyl_cyclase"/>
</dbReference>
<feature type="transmembrane region" description="Helical" evidence="1">
    <location>
        <begin position="200"/>
        <end position="224"/>
    </location>
</feature>
<sequence>MSLASNIIINIYSIIILGIIYFQSSKQDEKGTLQYNLYMKMLQVTVLLLILDILSRFDGKPDTIYPFINQTGNFLIFLFNLMLPSLWILYVHNQVIQKEEQTKKLMCFLVILNILNAIMLIISQFFGWLYYIDSNNIYHRGPFFTVPAIVIISLIGFASIICICNIKRLTKSHIFALVFFAVPPLCGMAIQVLFYGNSMMLIGVVISLLIVFLNIQNHTIYIDYLTKVNNRKKLDLYLKEKINMSTPNKTFSAIMIDLDNFKFINDTYGHDKGDRALQNLVILLERVLKSKDFIARFGGDEFFVVLDVMDLEQLKRIVFRINQAVEKQNEYNNEPFKLSLSMGYIVYDYNSHMELEEFFRKIDALMYENKQKKKHK</sequence>
<feature type="transmembrane region" description="Helical" evidence="1">
    <location>
        <begin position="173"/>
        <end position="194"/>
    </location>
</feature>
<feature type="transmembrane region" description="Helical" evidence="1">
    <location>
        <begin position="74"/>
        <end position="93"/>
    </location>
</feature>
<evidence type="ECO:0000259" key="2">
    <source>
        <dbReference type="PROSITE" id="PS50887"/>
    </source>
</evidence>
<dbReference type="SUPFAM" id="SSF55073">
    <property type="entry name" value="Nucleotide cyclase"/>
    <property type="match status" value="1"/>
</dbReference>
<reference evidence="3 4" key="1">
    <citation type="submission" date="2018-07" db="EMBL/GenBank/DDBJ databases">
        <title>Anaerosacharophilus polymeroproducens gen. nov. sp. nov., an anaerobic bacterium isolated from salt field.</title>
        <authorList>
            <person name="Kim W."/>
            <person name="Yang S.-H."/>
            <person name="Oh J."/>
            <person name="Lee J.-H."/>
            <person name="Kwon K.K."/>
        </authorList>
    </citation>
    <scope>NUCLEOTIDE SEQUENCE [LARGE SCALE GENOMIC DNA]</scope>
    <source>
        <strain evidence="3 4">MCWD5</strain>
    </source>
</reference>
<keyword evidence="4" id="KW-1185">Reference proteome</keyword>
<feature type="transmembrane region" description="Helical" evidence="1">
    <location>
        <begin position="6"/>
        <end position="23"/>
    </location>
</feature>
<protein>
    <submittedName>
        <fullName evidence="3">GGDEF domain-containing protein</fullName>
    </submittedName>
</protein>
<keyword evidence="1" id="KW-1133">Transmembrane helix</keyword>
<dbReference type="OrthoDB" id="9804955at2"/>
<evidence type="ECO:0000256" key="1">
    <source>
        <dbReference type="SAM" id="Phobius"/>
    </source>
</evidence>
<dbReference type="InterPro" id="IPR050469">
    <property type="entry name" value="Diguanylate_Cyclase"/>
</dbReference>
<dbReference type="AlphaFoldDB" id="A0A371ASH5"/>
<feature type="transmembrane region" description="Helical" evidence="1">
    <location>
        <begin position="35"/>
        <end position="54"/>
    </location>
</feature>
<gene>
    <name evidence="3" type="ORF">DWV06_14690</name>
</gene>
<dbReference type="InterPro" id="IPR029787">
    <property type="entry name" value="Nucleotide_cyclase"/>
</dbReference>
<dbReference type="Gene3D" id="3.30.70.270">
    <property type="match status" value="1"/>
</dbReference>
<comment type="caution">
    <text evidence="3">The sequence shown here is derived from an EMBL/GenBank/DDBJ whole genome shotgun (WGS) entry which is preliminary data.</text>
</comment>
<dbReference type="GO" id="GO:1902201">
    <property type="term" value="P:negative regulation of bacterial-type flagellum-dependent cell motility"/>
    <property type="evidence" value="ECO:0007669"/>
    <property type="project" value="TreeGrafter"/>
</dbReference>
<dbReference type="GO" id="GO:0043709">
    <property type="term" value="P:cell adhesion involved in single-species biofilm formation"/>
    <property type="evidence" value="ECO:0007669"/>
    <property type="project" value="TreeGrafter"/>
</dbReference>